<dbReference type="Gene3D" id="3.30.70.330">
    <property type="match status" value="3"/>
</dbReference>
<feature type="compositionally biased region" description="Basic residues" evidence="6">
    <location>
        <begin position="401"/>
        <end position="413"/>
    </location>
</feature>
<dbReference type="FunFam" id="3.30.70.330:FF:000182">
    <property type="entry name" value="RNA-binding motif protein 28"/>
    <property type="match status" value="1"/>
</dbReference>
<feature type="compositionally biased region" description="Basic and acidic residues" evidence="6">
    <location>
        <begin position="1"/>
        <end position="19"/>
    </location>
</feature>
<feature type="region of interest" description="Disordered" evidence="6">
    <location>
        <begin position="512"/>
        <end position="537"/>
    </location>
</feature>
<dbReference type="InterPro" id="IPR000504">
    <property type="entry name" value="RRM_dom"/>
</dbReference>
<dbReference type="CDD" id="cd12414">
    <property type="entry name" value="RRM2_RBM28_like"/>
    <property type="match status" value="1"/>
</dbReference>
<organism evidence="8 9">
    <name type="scientific">Clunio marinus</name>
    <dbReference type="NCBI Taxonomy" id="568069"/>
    <lineage>
        <taxon>Eukaryota</taxon>
        <taxon>Metazoa</taxon>
        <taxon>Ecdysozoa</taxon>
        <taxon>Arthropoda</taxon>
        <taxon>Hexapoda</taxon>
        <taxon>Insecta</taxon>
        <taxon>Pterygota</taxon>
        <taxon>Neoptera</taxon>
        <taxon>Endopterygota</taxon>
        <taxon>Diptera</taxon>
        <taxon>Nematocera</taxon>
        <taxon>Chironomoidea</taxon>
        <taxon>Chironomidae</taxon>
        <taxon>Clunio</taxon>
    </lineage>
</organism>
<dbReference type="InterPro" id="IPR003954">
    <property type="entry name" value="RRM_euk-type"/>
</dbReference>
<dbReference type="OrthoDB" id="3945418at2759"/>
<dbReference type="GO" id="GO:0005730">
    <property type="term" value="C:nucleolus"/>
    <property type="evidence" value="ECO:0007669"/>
    <property type="project" value="TreeGrafter"/>
</dbReference>
<dbReference type="PANTHER" id="PTHR48039:SF5">
    <property type="entry name" value="RNA-BINDING PROTEIN 28"/>
    <property type="match status" value="1"/>
</dbReference>
<accession>A0A1J1I7R9</accession>
<sequence length="537" mass="62025">MEESKETQLNEDQEIKEMSNRNINHKQKGKFRRKHENLKKGRLIVRNLSFKVTEETLTQEFQKYGAIKEINLLKKADGKLVGCAFVQYENYQDSLKAIKELNGKDFMKRKVTVDFAVSKNRYKPGNESNGTNENLSFETTNEDLHKCFKKYGPIKYALVVKDPVSGHSKGTGFVRFLKKESVNMCMQQTGLISLQNFTLDVFPSLPKQKIMSLEVEKKKQDPKDTRHMYLLREGMVIAGSAAAEGVSATDMSKRLRLEQIKSQMLKNLNRFLSRERLTIHNLPENFDDAKLRKTVATRTGLKPIECRVMRENKPSPAHPKGKSKGFGFLSFKKHEDALAVLRKLNNNPDVFSANHRPIVSFSIEDKNVLNIKEKRKERSMLNNPTYQKKLEKLKLKKLEKKKAKSLKDKKNKKLSPVATNDEKEEQGESYSGFAAKPGAFVKLRGTFKLKEQSKIHEKSMQDHNKKAKREKLMTEIRKDKEEKKLNQTKKRKIDSTTHDSLSKMIDKYKSLITGNDDDESTTKKRIKTRGKWFLDST</sequence>
<name>A0A1J1I7R9_9DIPT</name>
<dbReference type="InterPro" id="IPR035979">
    <property type="entry name" value="RBD_domain_sf"/>
</dbReference>
<evidence type="ECO:0000256" key="3">
    <source>
        <dbReference type="ARBA" id="ARBA00022884"/>
    </source>
</evidence>
<keyword evidence="4" id="KW-0539">Nucleus</keyword>
<protein>
    <submittedName>
        <fullName evidence="8">CLUMA_CG008492, isoform A</fullName>
    </submittedName>
</protein>
<dbReference type="CDD" id="cd12416">
    <property type="entry name" value="RRM4_RBM28_like"/>
    <property type="match status" value="1"/>
</dbReference>
<feature type="domain" description="RRM" evidence="7">
    <location>
        <begin position="41"/>
        <end position="118"/>
    </location>
</feature>
<feature type="region of interest" description="Disordered" evidence="6">
    <location>
        <begin position="452"/>
        <end position="498"/>
    </location>
</feature>
<keyword evidence="2" id="KW-0677">Repeat</keyword>
<reference evidence="8 9" key="1">
    <citation type="submission" date="2015-04" db="EMBL/GenBank/DDBJ databases">
        <authorList>
            <person name="Syromyatnikov M.Y."/>
            <person name="Popov V.N."/>
        </authorList>
    </citation>
    <scope>NUCLEOTIDE SEQUENCE [LARGE SCALE GENOMIC DNA]</scope>
</reference>
<dbReference type="InterPro" id="IPR012677">
    <property type="entry name" value="Nucleotide-bd_a/b_plait_sf"/>
</dbReference>
<evidence type="ECO:0000256" key="5">
    <source>
        <dbReference type="PROSITE-ProRule" id="PRU00176"/>
    </source>
</evidence>
<feature type="region of interest" description="Disordered" evidence="6">
    <location>
        <begin position="1"/>
        <end position="33"/>
    </location>
</feature>
<feature type="region of interest" description="Disordered" evidence="6">
    <location>
        <begin position="401"/>
        <end position="430"/>
    </location>
</feature>
<dbReference type="SMART" id="SM00361">
    <property type="entry name" value="RRM_1"/>
    <property type="match status" value="1"/>
</dbReference>
<dbReference type="Pfam" id="PF00076">
    <property type="entry name" value="RRM_1"/>
    <property type="match status" value="3"/>
</dbReference>
<evidence type="ECO:0000313" key="9">
    <source>
        <dbReference type="Proteomes" id="UP000183832"/>
    </source>
</evidence>
<evidence type="ECO:0000259" key="7">
    <source>
        <dbReference type="PROSITE" id="PS50102"/>
    </source>
</evidence>
<evidence type="ECO:0000313" key="8">
    <source>
        <dbReference type="EMBL" id="CRK95006.1"/>
    </source>
</evidence>
<comment type="subcellular location">
    <subcellularLocation>
        <location evidence="1">Nucleus</location>
    </subcellularLocation>
</comment>
<keyword evidence="3 5" id="KW-0694">RNA-binding</keyword>
<feature type="compositionally biased region" description="Basic residues" evidence="6">
    <location>
        <begin position="23"/>
        <end position="33"/>
    </location>
</feature>
<dbReference type="InterPro" id="IPR051945">
    <property type="entry name" value="RRM_MRD1_RNA_proc_ribogen"/>
</dbReference>
<evidence type="ECO:0000256" key="2">
    <source>
        <dbReference type="ARBA" id="ARBA00022737"/>
    </source>
</evidence>
<dbReference type="PANTHER" id="PTHR48039">
    <property type="entry name" value="RNA-BINDING MOTIF PROTEIN 14B"/>
    <property type="match status" value="1"/>
</dbReference>
<proteinExistence type="predicted"/>
<keyword evidence="9" id="KW-1185">Reference proteome</keyword>
<feature type="compositionally biased region" description="Basic and acidic residues" evidence="6">
    <location>
        <begin position="452"/>
        <end position="485"/>
    </location>
</feature>
<evidence type="ECO:0000256" key="6">
    <source>
        <dbReference type="SAM" id="MobiDB-lite"/>
    </source>
</evidence>
<evidence type="ECO:0000256" key="1">
    <source>
        <dbReference type="ARBA" id="ARBA00004123"/>
    </source>
</evidence>
<feature type="domain" description="RRM" evidence="7">
    <location>
        <begin position="134"/>
        <end position="218"/>
    </location>
</feature>
<dbReference type="SMART" id="SM00360">
    <property type="entry name" value="RRM"/>
    <property type="match status" value="3"/>
</dbReference>
<evidence type="ECO:0000256" key="4">
    <source>
        <dbReference type="ARBA" id="ARBA00023242"/>
    </source>
</evidence>
<dbReference type="PROSITE" id="PS50102">
    <property type="entry name" value="RRM"/>
    <property type="match status" value="3"/>
</dbReference>
<dbReference type="SUPFAM" id="SSF54928">
    <property type="entry name" value="RNA-binding domain, RBD"/>
    <property type="match status" value="2"/>
</dbReference>
<dbReference type="STRING" id="568069.A0A1J1I7R9"/>
<dbReference type="GO" id="GO:0003729">
    <property type="term" value="F:mRNA binding"/>
    <property type="evidence" value="ECO:0007669"/>
    <property type="project" value="TreeGrafter"/>
</dbReference>
<dbReference type="Proteomes" id="UP000183832">
    <property type="component" value="Unassembled WGS sequence"/>
</dbReference>
<dbReference type="EMBL" id="CVRI01000040">
    <property type="protein sequence ID" value="CRK95006.1"/>
    <property type="molecule type" value="Genomic_DNA"/>
</dbReference>
<gene>
    <name evidence="8" type="ORF">CLUMA_CG008492</name>
</gene>
<dbReference type="AlphaFoldDB" id="A0A1J1I7R9"/>
<feature type="domain" description="RRM" evidence="7">
    <location>
        <begin position="275"/>
        <end position="376"/>
    </location>
</feature>